<keyword evidence="1" id="KW-0547">Nucleotide-binding</keyword>
<dbReference type="GO" id="GO:0031683">
    <property type="term" value="F:G-protein beta/gamma-subunit complex binding"/>
    <property type="evidence" value="ECO:0007669"/>
    <property type="project" value="InterPro"/>
</dbReference>
<dbReference type="GO" id="GO:0007186">
    <property type="term" value="P:G protein-coupled receptor signaling pathway"/>
    <property type="evidence" value="ECO:0007669"/>
    <property type="project" value="InterPro"/>
</dbReference>
<dbReference type="InterPro" id="IPR001019">
    <property type="entry name" value="Gprotein_alpha_su"/>
</dbReference>
<dbReference type="Proteomes" id="UP000297229">
    <property type="component" value="Unassembled WGS sequence"/>
</dbReference>
<dbReference type="GO" id="GO:0003924">
    <property type="term" value="F:GTPase activity"/>
    <property type="evidence" value="ECO:0007669"/>
    <property type="project" value="InterPro"/>
</dbReference>
<gene>
    <name evidence="5" type="ORF">BELL_0037g00240</name>
</gene>
<dbReference type="STRING" id="278938.A0A4Z1K5K9"/>
<proteinExistence type="predicted"/>
<protein>
    <recommendedName>
        <fullName evidence="7">Fungal N-terminal domain-containing protein</fullName>
    </recommendedName>
</protein>
<evidence type="ECO:0000313" key="6">
    <source>
        <dbReference type="Proteomes" id="UP000297229"/>
    </source>
</evidence>
<dbReference type="Gene3D" id="1.10.400.10">
    <property type="entry name" value="GI Alpha 1, domain 2-like"/>
    <property type="match status" value="1"/>
</dbReference>
<keyword evidence="2" id="KW-0342">GTP-binding</keyword>
<organism evidence="5 6">
    <name type="scientific">Botrytis elliptica</name>
    <dbReference type="NCBI Taxonomy" id="278938"/>
    <lineage>
        <taxon>Eukaryota</taxon>
        <taxon>Fungi</taxon>
        <taxon>Dikarya</taxon>
        <taxon>Ascomycota</taxon>
        <taxon>Pezizomycotina</taxon>
        <taxon>Leotiomycetes</taxon>
        <taxon>Helotiales</taxon>
        <taxon>Sclerotiniaceae</taxon>
        <taxon>Botrytis</taxon>
    </lineage>
</organism>
<keyword evidence="4" id="KW-0479">Metal-binding</keyword>
<dbReference type="InterPro" id="IPR027417">
    <property type="entry name" value="P-loop_NTPase"/>
</dbReference>
<keyword evidence="6" id="KW-1185">Reference proteome</keyword>
<keyword evidence="4" id="KW-0460">Magnesium</keyword>
<evidence type="ECO:0000313" key="5">
    <source>
        <dbReference type="EMBL" id="TGO79310.1"/>
    </source>
</evidence>
<dbReference type="InterPro" id="IPR011025">
    <property type="entry name" value="GproteinA_insert"/>
</dbReference>
<dbReference type="GO" id="GO:0046872">
    <property type="term" value="F:metal ion binding"/>
    <property type="evidence" value="ECO:0007669"/>
    <property type="project" value="UniProtKB-KW"/>
</dbReference>
<reference evidence="5 6" key="1">
    <citation type="submission" date="2017-12" db="EMBL/GenBank/DDBJ databases">
        <title>Comparative genomics of Botrytis spp.</title>
        <authorList>
            <person name="Valero-Jimenez C.A."/>
            <person name="Tapia P."/>
            <person name="Veloso J."/>
            <person name="Silva-Moreno E."/>
            <person name="Staats M."/>
            <person name="Valdes J.H."/>
            <person name="Van Kan J.A.L."/>
        </authorList>
    </citation>
    <scope>NUCLEOTIDE SEQUENCE [LARGE SCALE GENOMIC DNA]</scope>
    <source>
        <strain evidence="5 6">Be9601</strain>
    </source>
</reference>
<evidence type="ECO:0000256" key="1">
    <source>
        <dbReference type="ARBA" id="ARBA00022741"/>
    </source>
</evidence>
<evidence type="ECO:0000256" key="2">
    <source>
        <dbReference type="ARBA" id="ARBA00023134"/>
    </source>
</evidence>
<dbReference type="EMBL" id="PQXM01000037">
    <property type="protein sequence ID" value="TGO79310.1"/>
    <property type="molecule type" value="Genomic_DNA"/>
</dbReference>
<evidence type="ECO:0008006" key="7">
    <source>
        <dbReference type="Google" id="ProtNLM"/>
    </source>
</evidence>
<dbReference type="Gene3D" id="3.40.50.300">
    <property type="entry name" value="P-loop containing nucleotide triphosphate hydrolases"/>
    <property type="match status" value="1"/>
</dbReference>
<feature type="binding site" evidence="4">
    <location>
        <position position="400"/>
    </location>
    <ligand>
        <name>Mg(2+)</name>
        <dbReference type="ChEBI" id="CHEBI:18420"/>
    </ligand>
</feature>
<name>A0A4Z1K5K9_9HELO</name>
<comment type="caution">
    <text evidence="5">The sequence shown here is derived from an EMBL/GenBank/DDBJ whole genome shotgun (WGS) entry which is preliminary data.</text>
</comment>
<keyword evidence="3" id="KW-0807">Transducer</keyword>
<dbReference type="SUPFAM" id="SSF52540">
    <property type="entry name" value="P-loop containing nucleoside triphosphate hydrolases"/>
    <property type="match status" value="1"/>
</dbReference>
<dbReference type="GO" id="GO:0005525">
    <property type="term" value="F:GTP binding"/>
    <property type="evidence" value="ECO:0007669"/>
    <property type="project" value="UniProtKB-KW"/>
</dbReference>
<evidence type="ECO:0000256" key="3">
    <source>
        <dbReference type="ARBA" id="ARBA00023224"/>
    </source>
</evidence>
<sequence>MDPVSIITLTGSVFSTGKVITSLITSLVTLKSKYKNASLIASLLIGQLTTIKTALNEVSDWIAKTLQGVDKNEQLIINLESSLESCHVFLLMLEDHITRLDQNGIDRQLKGKPRLLWNESEIKELNNYLNSQVNALHLLLTAVQRHVSAISNTKQSLAIKICYLNCVNKQNSRTSFDRNQLLQKPESQKVFKKVEDDRSSVSAFRSRSGTSAETSGSHIAFDFDKEIATTDVYRNVTASPEMTGNGFENTSVPRARKKTGTKMSLNQHSKQRRAKPSLKRTIEWCFEQTIPSDCDPKLPNLRPTSIDDAISTMNIFDDESQFKIPQWQPVRQKSSPDIVNNPFLDPSEGPIDLPGAWDLYKDCSDTSIIHRNNDPCHNSYKSLQILHYILLSGCSNSGRSTLAGCIEFIYLSMIEDESWIYGKAIQSYILRCILHTIWEMKRRNVFSNWADSYGLYNTGDFKDGPLVSHNVWSYKSWPYNHKPETIRRLAQSSWRDQGFRETFDAWSSKNSRIKAAESYFRSGHRIWSASYIPTREDLLLLFNRATNMDITWGNTIVKVYDYGGFEDYHKKWEDVRVAIGPKTILYTISMMSSEFLKDVGTYQPFVDLVHFEAACKPRHWTVPTCVILFTHIDEFVASIESPTTNRENFKLFFRRMWVEEKDVWWVKSSVEQRVKKVASQQNRDVIVLFENSLKSKGETTDTVLDIMFQNSPNGNLNNELILAPYCL</sequence>
<dbReference type="SUPFAM" id="SSF47895">
    <property type="entry name" value="Transducin (alpha subunit), insertion domain"/>
    <property type="match status" value="1"/>
</dbReference>
<dbReference type="Pfam" id="PF00503">
    <property type="entry name" value="G-alpha"/>
    <property type="match status" value="1"/>
</dbReference>
<evidence type="ECO:0000256" key="4">
    <source>
        <dbReference type="PIRSR" id="PIRSR601019-2"/>
    </source>
</evidence>
<dbReference type="AlphaFoldDB" id="A0A4Z1K5K9"/>
<accession>A0A4Z1K5K9</accession>